<evidence type="ECO:0000256" key="5">
    <source>
        <dbReference type="ARBA" id="ARBA00023088"/>
    </source>
</evidence>
<proteinExistence type="predicted"/>
<evidence type="ECO:0000313" key="8">
    <source>
        <dbReference type="EMBL" id="BBD93614.1"/>
    </source>
</evidence>
<dbReference type="Pfam" id="PF04650">
    <property type="entry name" value="YSIRK_signal"/>
    <property type="match status" value="1"/>
</dbReference>
<dbReference type="Pfam" id="PF00746">
    <property type="entry name" value="Gram_pos_anchor"/>
    <property type="match status" value="1"/>
</dbReference>
<keyword evidence="9" id="KW-1185">Reference proteome</keyword>
<evidence type="ECO:0000256" key="6">
    <source>
        <dbReference type="SAM" id="MobiDB-lite"/>
    </source>
</evidence>
<dbReference type="Pfam" id="PF12892">
    <property type="entry name" value="FctA"/>
    <property type="match status" value="8"/>
</dbReference>
<gene>
    <name evidence="8" type="ORF">JMUB590_2577</name>
</gene>
<evidence type="ECO:0000313" key="9">
    <source>
        <dbReference type="Proteomes" id="UP000274772"/>
    </source>
</evidence>
<evidence type="ECO:0000256" key="4">
    <source>
        <dbReference type="ARBA" id="ARBA00022729"/>
    </source>
</evidence>
<dbReference type="Gene3D" id="2.60.40.3050">
    <property type="match status" value="8"/>
</dbReference>
<dbReference type="InterPro" id="IPR038174">
    <property type="entry name" value="Strep_pil_link_sf"/>
</dbReference>
<dbReference type="NCBIfam" id="TIGR03786">
    <property type="entry name" value="strep_pil_rpt"/>
    <property type="match status" value="7"/>
</dbReference>
<dbReference type="EMBL" id="AP018586">
    <property type="protein sequence ID" value="BBD93614.1"/>
    <property type="molecule type" value="Genomic_DNA"/>
</dbReference>
<feature type="compositionally biased region" description="Low complexity" evidence="6">
    <location>
        <begin position="71"/>
        <end position="88"/>
    </location>
</feature>
<evidence type="ECO:0000256" key="1">
    <source>
        <dbReference type="ARBA" id="ARBA00004168"/>
    </source>
</evidence>
<dbReference type="PROSITE" id="PS50847">
    <property type="entry name" value="GRAM_POS_ANCHORING"/>
    <property type="match status" value="1"/>
</dbReference>
<feature type="compositionally biased region" description="Basic and acidic residues" evidence="6">
    <location>
        <begin position="89"/>
        <end position="102"/>
    </location>
</feature>
<dbReference type="RefSeq" id="WP_126502028.1">
    <property type="nucleotide sequence ID" value="NZ_AP018586.1"/>
</dbReference>
<feature type="region of interest" description="Disordered" evidence="6">
    <location>
        <begin position="45"/>
        <end position="158"/>
    </location>
</feature>
<name>A0ABN5WA21_9STAP</name>
<feature type="compositionally biased region" description="Polar residues" evidence="6">
    <location>
        <begin position="45"/>
        <end position="55"/>
    </location>
</feature>
<comment type="subcellular location">
    <subcellularLocation>
        <location evidence="1">Secreted</location>
        <location evidence="1">Cell wall</location>
        <topology evidence="1">Peptidoglycan-anchor</topology>
    </subcellularLocation>
</comment>
<keyword evidence="4" id="KW-0732">Signal</keyword>
<dbReference type="NCBIfam" id="TIGR01168">
    <property type="entry name" value="YSIRK_signal"/>
    <property type="match status" value="1"/>
</dbReference>
<evidence type="ECO:0000259" key="7">
    <source>
        <dbReference type="PROSITE" id="PS50847"/>
    </source>
</evidence>
<evidence type="ECO:0000256" key="3">
    <source>
        <dbReference type="ARBA" id="ARBA00022525"/>
    </source>
</evidence>
<keyword evidence="2" id="KW-0134">Cell wall</keyword>
<sequence length="1562" mass="173903">MKLKTKYRFSIRKFSIGTGSVLLGAFLFVGFQDVAHADEIHNNTSLQLGDTTSKPQPLENEVTKSSNSEISTQTPTTNTTQSENTSNTKETDSHITSEKPKQITDNTNAQTTASSSTTNKQKVHTRVRRSTTSPITSEGVLTDHATIATPNMDNPNGATVKNREVVTPQPKNSNTTPTPNVVFEANPDPNQYTIAITDLTNFNTTYHTKYYYRLSKPYDDSDDITIQLVDGVNNSIVETKSINADGVVTFGENSLAHVVATQDPNKAKYALLDFTFLHTLNQFKQTVPAIKVQFKSDKNGNLGNQRTSLRIFDVYNSANEGNTSPDPQYFIPITASLTTHYRVINKNNPTFQADKNDINTQTYEPDHTEQELAHYTIQGMGGQTYTASNVRRFKGYKLYQTVSPDNMSGTLISAYPVGLRYVDATNSNGGIKRIKEVVGEDGTTRVEIWTLSIDHMSEAAKSTGIDTTNYVRVYAETLKPGERNMEHLGEYIDIPGYPKPFKIQPASEGDAAGMLFAPKQVINGVQVGSGGNFRLQNFLARIKPADYYYTTLDPVEVTLKVHNIIKGDHNQTPGEFTFNIEAGPHSPTIPDASQSKTNAEDGSVTFDKIAFTKPGTYTYTITENKTNLNPNYDAEPLRVTATITVIEEDEMLKANVVYSYDGDNDGNQAFTNYYVEPQPFDLNIPFTKSLTGRNLKDGEFHFALKNDKEEVLATGVNDAQGAINFTFLDGKRPTYTNADVGHTFKYNVEEVPSNEERMTSDPMKAVISVNVLKFENTELHALTVTSIAPLDTEFNNTYTPLPATAKLEFTNVLDGKPLTDGEFQFTLSEGDHVLQTVSNQNGKVTFDHLTYNSVGSHTYTVKEVPGTDTNIDYDPMAATVTVNVTKDPVTGNYEATIVNPNDTEFNNYFVSPIALSFDFSKKLLNRPLKADEFEFTLKNEQGVEVARTKNTIDGKVIFNNISFKNSDVGTHTYTVEELQGNDPNITYDNMKAIVKISISKEGHILQSKTELPTDTEFNNTYIPLPATAKLEFNNVLLTGKPLTDGEFQFTLSEGDHVLQTATNQNGKVTFDHLTYNSEGSHTYTVKEVPGTDTNIDYDSAVATVTVNVTKNPITGNYEAVIVNPDDTKFTNYYVNPIALSFDFSKELLGRPLKADEFDFVLKNEQGKEVARTKNTVDGKVIFNNITFKNSDVGTHTYTVEELQRNNPNITYDSMKANVKISITKEGHILISKTELPADTEFNNTYIPLPAIAKLVFNNVLTGKPLTNGEFQFTLSEGDHVLQTVSNQNGKVIFDHLTYDSEGSHTYTIKELQGTDTNIDYDPMVATVTVNVVKNHLSGNYEAVIVNPNDTEFNKYYVSPVSLSLDFSKKLIGRPLKAHEFDFVLKDEQGKEVARTKNTIDGKVIFNNLTFENNDIGTYTYTIEELQGNDSNITYDHMKAKVKITITKEGHILISKTELPADIEFNNTFTPVKTPTPNKVPLPKPQKTSEHKVEYDKKAKYNKEIELMKETKFNKYNEVHKVASLPDTGISDKNNDKTLFATVFTVLGSLILLGRRRRKSKSI</sequence>
<evidence type="ECO:0000256" key="2">
    <source>
        <dbReference type="ARBA" id="ARBA00022512"/>
    </source>
</evidence>
<protein>
    <submittedName>
        <fullName evidence="8">Pilin isopeptide linkage domain protein</fullName>
    </submittedName>
</protein>
<feature type="compositionally biased region" description="Polar residues" evidence="6">
    <location>
        <begin position="148"/>
        <end position="158"/>
    </location>
</feature>
<dbReference type="InterPro" id="IPR005877">
    <property type="entry name" value="YSIRK_signal_dom"/>
</dbReference>
<dbReference type="GeneID" id="58052273"/>
<keyword evidence="5" id="KW-0572">Peptidoglycan-anchor</keyword>
<dbReference type="InterPro" id="IPR019931">
    <property type="entry name" value="LPXTG_anchor"/>
</dbReference>
<accession>A0ABN5WA21</accession>
<dbReference type="Proteomes" id="UP000274772">
    <property type="component" value="Chromosome"/>
</dbReference>
<feature type="compositionally biased region" description="Low complexity" evidence="6">
    <location>
        <begin position="106"/>
        <end position="120"/>
    </location>
</feature>
<feature type="domain" description="Gram-positive cocci surface proteins LPxTG" evidence="7">
    <location>
        <begin position="1524"/>
        <end position="1562"/>
    </location>
</feature>
<dbReference type="InterPro" id="IPR022464">
    <property type="entry name" value="Strep_pil_isopept_link"/>
</dbReference>
<keyword evidence="3" id="KW-0964">Secreted</keyword>
<organism evidence="8 9">
    <name type="scientific">Staphylococcus caprae</name>
    <dbReference type="NCBI Taxonomy" id="29380"/>
    <lineage>
        <taxon>Bacteria</taxon>
        <taxon>Bacillati</taxon>
        <taxon>Bacillota</taxon>
        <taxon>Bacilli</taxon>
        <taxon>Bacillales</taxon>
        <taxon>Staphylococcaceae</taxon>
        <taxon>Staphylococcus</taxon>
    </lineage>
</organism>
<reference evidence="8 9" key="1">
    <citation type="submission" date="2018-05" db="EMBL/GenBank/DDBJ databases">
        <title>Complete genome sequencing of three human clinical isolates of Staphylococcus caprae reveals virulence factors similar to those of S. epidermidis and S. capitis.</title>
        <authorList>
            <person name="Watanabe S."/>
            <person name="Cui L."/>
        </authorList>
    </citation>
    <scope>NUCLEOTIDE SEQUENCE [LARGE SCALE GENOMIC DNA]</scope>
    <source>
        <strain evidence="8 9">JMUB590</strain>
    </source>
</reference>